<feature type="domain" description="Zinc finger Ogr/Delta-type" evidence="1">
    <location>
        <begin position="3"/>
        <end position="49"/>
    </location>
</feature>
<evidence type="ECO:0000313" key="2">
    <source>
        <dbReference type="EMBL" id="HAE7572200.1"/>
    </source>
</evidence>
<dbReference type="Pfam" id="PF04606">
    <property type="entry name" value="Ogr_Delta"/>
    <property type="match status" value="1"/>
</dbReference>
<evidence type="ECO:0000259" key="1">
    <source>
        <dbReference type="Pfam" id="PF04606"/>
    </source>
</evidence>
<comment type="caution">
    <text evidence="2">The sequence shown here is derived from an EMBL/GenBank/DDBJ whole genome shotgun (WGS) entry which is preliminary data.</text>
</comment>
<reference evidence="2" key="2">
    <citation type="submission" date="2018-07" db="EMBL/GenBank/DDBJ databases">
        <authorList>
            <consortium name="NCBI Pathogen Detection Project"/>
        </authorList>
    </citation>
    <scope>NUCLEOTIDE SEQUENCE</scope>
    <source>
        <strain evidence="2">BCW_4019</strain>
    </source>
</reference>
<dbReference type="InterPro" id="IPR007684">
    <property type="entry name" value="Znf_Ogr/Delta"/>
</dbReference>
<protein>
    <submittedName>
        <fullName evidence="2">DNA-binding transcriptional regulator</fullName>
    </submittedName>
</protein>
<dbReference type="GO" id="GO:0003677">
    <property type="term" value="F:DNA binding"/>
    <property type="evidence" value="ECO:0007669"/>
    <property type="project" value="UniProtKB-KW"/>
</dbReference>
<accession>A0A736HPN0</accession>
<proteinExistence type="predicted"/>
<gene>
    <name evidence="2" type="ORF">G4P57_002662</name>
</gene>
<keyword evidence="2" id="KW-0238">DNA-binding</keyword>
<name>A0A736HPN0_SALET</name>
<reference evidence="2" key="1">
    <citation type="journal article" date="2018" name="Genome Biol.">
        <title>SKESA: strategic k-mer extension for scrupulous assemblies.</title>
        <authorList>
            <person name="Souvorov A."/>
            <person name="Agarwala R."/>
            <person name="Lipman D.J."/>
        </authorList>
    </citation>
    <scope>NUCLEOTIDE SEQUENCE</scope>
    <source>
        <strain evidence="2">BCW_4019</strain>
    </source>
</reference>
<organism evidence="2">
    <name type="scientific">Salmonella enterica subsp. enterica serovar 4,[5],12:b:-</name>
    <dbReference type="NCBI Taxonomy" id="1340177"/>
    <lineage>
        <taxon>Bacteria</taxon>
        <taxon>Pseudomonadati</taxon>
        <taxon>Pseudomonadota</taxon>
        <taxon>Gammaproteobacteria</taxon>
        <taxon>Enterobacterales</taxon>
        <taxon>Enterobacteriaceae</taxon>
        <taxon>Salmonella</taxon>
    </lineage>
</organism>
<dbReference type="NCBIfam" id="NF007241">
    <property type="entry name" value="PRK09678.1"/>
    <property type="match status" value="1"/>
</dbReference>
<dbReference type="AlphaFoldDB" id="A0A736HPN0"/>
<dbReference type="EMBL" id="DAASYR010000022">
    <property type="protein sequence ID" value="HAE7572200.1"/>
    <property type="molecule type" value="Genomic_DNA"/>
</dbReference>
<sequence length="72" mass="8268">MMHCPLCQDASHARSSRYLSTETKERYHQCQNINCGCTFVTHETLARYIVKPGEVVPAPPHPSKYHQGNLWL</sequence>